<dbReference type="Pfam" id="PF04586">
    <property type="entry name" value="Peptidase_S78"/>
    <property type="match status" value="1"/>
</dbReference>
<dbReference type="GO" id="GO:0008233">
    <property type="term" value="F:peptidase activity"/>
    <property type="evidence" value="ECO:0007669"/>
    <property type="project" value="UniProtKB-KW"/>
</dbReference>
<gene>
    <name evidence="5" type="ORF">S01H1_18643</name>
</gene>
<name>X0T4Q7_9ZZZZ</name>
<evidence type="ECO:0000259" key="4">
    <source>
        <dbReference type="Pfam" id="PF04586"/>
    </source>
</evidence>
<sequence length="264" mass="30382">MKDNKKGYKNASCTLPILEVKVSGDKKSVEGYFAAFDNIDSDGDKIRKGAFDKSIQEHGPASSTNRKIAHLAYHDTRRPLGVLQELYPDEKGLYFRSDLGEHTDGKDFGFMYDDGIIREHSIGFNYIDDKINFVEIDRDKATNDIEKMYGGYWDIQEVKLWEGSAVVFGANSETPNLSIIKSQDDLNNHLEEINERMEVFIKALTDNNLSKKYNELFVLELVQLKGQYNSLLKFEKPIEKITLEDQEPNLKEQEEELKRRILLS</sequence>
<feature type="domain" description="Prohead serine protease" evidence="4">
    <location>
        <begin position="22"/>
        <end position="174"/>
    </location>
</feature>
<accession>X0T4Q7</accession>
<keyword evidence="2" id="KW-0645">Protease</keyword>
<evidence type="ECO:0000256" key="3">
    <source>
        <dbReference type="ARBA" id="ARBA00022801"/>
    </source>
</evidence>
<evidence type="ECO:0000313" key="5">
    <source>
        <dbReference type="EMBL" id="GAF82341.1"/>
    </source>
</evidence>
<reference evidence="5" key="1">
    <citation type="journal article" date="2014" name="Front. Microbiol.">
        <title>High frequency of phylogenetically diverse reductive dehalogenase-homologous genes in deep subseafloor sedimentary metagenomes.</title>
        <authorList>
            <person name="Kawai M."/>
            <person name="Futagami T."/>
            <person name="Toyoda A."/>
            <person name="Takaki Y."/>
            <person name="Nishi S."/>
            <person name="Hori S."/>
            <person name="Arai W."/>
            <person name="Tsubouchi T."/>
            <person name="Morono Y."/>
            <person name="Uchiyama I."/>
            <person name="Ito T."/>
            <person name="Fujiyama A."/>
            <person name="Inagaki F."/>
            <person name="Takami H."/>
        </authorList>
    </citation>
    <scope>NUCLEOTIDE SEQUENCE</scope>
    <source>
        <strain evidence="5">Expedition CK06-06</strain>
    </source>
</reference>
<comment type="caution">
    <text evidence="5">The sequence shown here is derived from an EMBL/GenBank/DDBJ whole genome shotgun (WGS) entry which is preliminary data.</text>
</comment>
<dbReference type="NCBIfam" id="TIGR01543">
    <property type="entry name" value="proheadase_HK97"/>
    <property type="match status" value="1"/>
</dbReference>
<protein>
    <recommendedName>
        <fullName evidence="4">Prohead serine protease domain-containing protein</fullName>
    </recommendedName>
</protein>
<evidence type="ECO:0000256" key="1">
    <source>
        <dbReference type="ARBA" id="ARBA00022612"/>
    </source>
</evidence>
<organism evidence="5">
    <name type="scientific">marine sediment metagenome</name>
    <dbReference type="NCBI Taxonomy" id="412755"/>
    <lineage>
        <taxon>unclassified sequences</taxon>
        <taxon>metagenomes</taxon>
        <taxon>ecological metagenomes</taxon>
    </lineage>
</organism>
<keyword evidence="3" id="KW-0378">Hydrolase</keyword>
<dbReference type="AlphaFoldDB" id="X0T4Q7"/>
<dbReference type="InterPro" id="IPR006433">
    <property type="entry name" value="Prohead_protease"/>
</dbReference>
<dbReference type="GO" id="GO:0006508">
    <property type="term" value="P:proteolysis"/>
    <property type="evidence" value="ECO:0007669"/>
    <property type="project" value="UniProtKB-KW"/>
</dbReference>
<keyword evidence="1" id="KW-1188">Viral release from host cell</keyword>
<evidence type="ECO:0000256" key="2">
    <source>
        <dbReference type="ARBA" id="ARBA00022670"/>
    </source>
</evidence>
<dbReference type="InterPro" id="IPR054613">
    <property type="entry name" value="Peptidase_S78_dom"/>
</dbReference>
<proteinExistence type="predicted"/>
<dbReference type="EMBL" id="BARS01009984">
    <property type="protein sequence ID" value="GAF82341.1"/>
    <property type="molecule type" value="Genomic_DNA"/>
</dbReference>